<accession>A0A3D9KTL8</accession>
<dbReference type="AlphaFoldDB" id="A0A3D9KTL8"/>
<keyword evidence="4" id="KW-1185">Reference proteome</keyword>
<protein>
    <submittedName>
        <fullName evidence="3">Zinc ribbon protein</fullName>
    </submittedName>
</protein>
<gene>
    <name evidence="3" type="ORF">DFP98_101372</name>
</gene>
<reference evidence="3 4" key="1">
    <citation type="submission" date="2018-07" db="EMBL/GenBank/DDBJ databases">
        <title>Genomic Encyclopedia of Type Strains, Phase III (KMG-III): the genomes of soil and plant-associated and newly described type strains.</title>
        <authorList>
            <person name="Whitman W."/>
        </authorList>
    </citation>
    <scope>NUCLEOTIDE SEQUENCE [LARGE SCALE GENOMIC DNA]</scope>
    <source>
        <strain evidence="3 4">CECT 7287</strain>
    </source>
</reference>
<sequence length="191" mass="20906">MSFFKKITDSVSKGVTTATEKAQQTVEITKLNNQISGKRKDIDKLYAAIGEVVYDAYLANDVSVSEEQVKPKCEEISAIREEIAGLDARIKEIRNEKDCPSCGKRVSDETKFCPSCGHAFPPPVIDKEPIQVDLHVPDESETSVETDEPNAALEGDAESPRADQRQICHSCGTPLYADSHFCPACGQSTRA</sequence>
<dbReference type="InterPro" id="IPR026870">
    <property type="entry name" value="Zinc_ribbon_dom"/>
</dbReference>
<feature type="domain" description="Zinc-ribbon" evidence="2">
    <location>
        <begin position="99"/>
        <end position="119"/>
    </location>
</feature>
<name>A0A3D9KTL8_9BACL</name>
<proteinExistence type="predicted"/>
<feature type="domain" description="Zinc-ribbon" evidence="2">
    <location>
        <begin position="168"/>
        <end position="187"/>
    </location>
</feature>
<evidence type="ECO:0000256" key="1">
    <source>
        <dbReference type="SAM" id="MobiDB-lite"/>
    </source>
</evidence>
<evidence type="ECO:0000259" key="2">
    <source>
        <dbReference type="Pfam" id="PF13240"/>
    </source>
</evidence>
<dbReference type="Pfam" id="PF13240">
    <property type="entry name" value="Zn_Ribbon_1"/>
    <property type="match status" value="2"/>
</dbReference>
<feature type="compositionally biased region" description="Acidic residues" evidence="1">
    <location>
        <begin position="139"/>
        <end position="148"/>
    </location>
</feature>
<organism evidence="3 4">
    <name type="scientific">Cohnella phaseoli</name>
    <dbReference type="NCBI Taxonomy" id="456490"/>
    <lineage>
        <taxon>Bacteria</taxon>
        <taxon>Bacillati</taxon>
        <taxon>Bacillota</taxon>
        <taxon>Bacilli</taxon>
        <taxon>Bacillales</taxon>
        <taxon>Paenibacillaceae</taxon>
        <taxon>Cohnella</taxon>
    </lineage>
</organism>
<dbReference type="OrthoDB" id="2066200at2"/>
<comment type="caution">
    <text evidence="3">The sequence shown here is derived from an EMBL/GenBank/DDBJ whole genome shotgun (WGS) entry which is preliminary data.</text>
</comment>
<evidence type="ECO:0000313" key="4">
    <source>
        <dbReference type="Proteomes" id="UP000256977"/>
    </source>
</evidence>
<dbReference type="RefSeq" id="WP_116058838.1">
    <property type="nucleotide sequence ID" value="NZ_QRDZ01000001.1"/>
</dbReference>
<dbReference type="Proteomes" id="UP000256977">
    <property type="component" value="Unassembled WGS sequence"/>
</dbReference>
<evidence type="ECO:0000313" key="3">
    <source>
        <dbReference type="EMBL" id="RED89396.1"/>
    </source>
</evidence>
<feature type="region of interest" description="Disordered" evidence="1">
    <location>
        <begin position="139"/>
        <end position="162"/>
    </location>
</feature>
<dbReference type="EMBL" id="QRDZ01000001">
    <property type="protein sequence ID" value="RED89396.1"/>
    <property type="molecule type" value="Genomic_DNA"/>
</dbReference>